<keyword evidence="2" id="KW-1133">Transmembrane helix</keyword>
<accession>A0ABU4KIX5</accession>
<sequence length="115" mass="11212">MPDTAGATTALTGIAAAAQQGPGDTLRIVLLVSMVGGALLAWFLLRGYGAGETTDATPAPDRTSTEAADQTSAEASEATDRTSPGTTAGTTAETADRSAGTPARGASGDAEDANA</sequence>
<protein>
    <submittedName>
        <fullName evidence="3">Uncharacterized protein</fullName>
    </submittedName>
</protein>
<keyword evidence="2" id="KW-0472">Membrane</keyword>
<keyword evidence="4" id="KW-1185">Reference proteome</keyword>
<feature type="compositionally biased region" description="Polar residues" evidence="1">
    <location>
        <begin position="65"/>
        <end position="74"/>
    </location>
</feature>
<feature type="region of interest" description="Disordered" evidence="1">
    <location>
        <begin position="50"/>
        <end position="115"/>
    </location>
</feature>
<feature type="transmembrane region" description="Helical" evidence="2">
    <location>
        <begin position="28"/>
        <end position="45"/>
    </location>
</feature>
<evidence type="ECO:0000256" key="1">
    <source>
        <dbReference type="SAM" id="MobiDB-lite"/>
    </source>
</evidence>
<dbReference type="Proteomes" id="UP001278571">
    <property type="component" value="Unassembled WGS sequence"/>
</dbReference>
<evidence type="ECO:0000256" key="2">
    <source>
        <dbReference type="SAM" id="Phobius"/>
    </source>
</evidence>
<reference evidence="3 4" key="1">
    <citation type="submission" date="2023-10" db="EMBL/GenBank/DDBJ databases">
        <authorList>
            <person name="Wang X.X."/>
        </authorList>
    </citation>
    <scope>NUCLEOTIDE SEQUENCE [LARGE SCALE GENOMIC DNA]</scope>
    <source>
        <strain evidence="3 4">NBRC 12816</strain>
    </source>
</reference>
<gene>
    <name evidence="3" type="ORF">R2363_36925</name>
</gene>
<organism evidence="3 4">
    <name type="scientific">Streptomyces roseolus</name>
    <dbReference type="NCBI Taxonomy" id="67358"/>
    <lineage>
        <taxon>Bacteria</taxon>
        <taxon>Bacillati</taxon>
        <taxon>Actinomycetota</taxon>
        <taxon>Actinomycetes</taxon>
        <taxon>Kitasatosporales</taxon>
        <taxon>Streptomycetaceae</taxon>
        <taxon>Streptomyces</taxon>
    </lineage>
</organism>
<dbReference type="EMBL" id="JAWJZF010000543">
    <property type="protein sequence ID" value="MDX2297743.1"/>
    <property type="molecule type" value="Genomic_DNA"/>
</dbReference>
<evidence type="ECO:0000313" key="4">
    <source>
        <dbReference type="Proteomes" id="UP001278571"/>
    </source>
</evidence>
<proteinExistence type="predicted"/>
<evidence type="ECO:0000313" key="3">
    <source>
        <dbReference type="EMBL" id="MDX2297743.1"/>
    </source>
</evidence>
<comment type="caution">
    <text evidence="3">The sequence shown here is derived from an EMBL/GenBank/DDBJ whole genome shotgun (WGS) entry which is preliminary data.</text>
</comment>
<dbReference type="RefSeq" id="WP_319014052.1">
    <property type="nucleotide sequence ID" value="NZ_JAWJZF010000543.1"/>
</dbReference>
<feature type="compositionally biased region" description="Low complexity" evidence="1">
    <location>
        <begin position="81"/>
        <end position="93"/>
    </location>
</feature>
<keyword evidence="2" id="KW-0812">Transmembrane</keyword>
<name>A0ABU4KIX5_9ACTN</name>